<dbReference type="InterPro" id="IPR032739">
    <property type="entry name" value="MRNIP"/>
</dbReference>
<feature type="compositionally biased region" description="Polar residues" evidence="1">
    <location>
        <begin position="220"/>
        <end position="232"/>
    </location>
</feature>
<dbReference type="GO" id="GO:0007095">
    <property type="term" value="P:mitotic G2 DNA damage checkpoint signaling"/>
    <property type="evidence" value="ECO:0007669"/>
    <property type="project" value="TreeGrafter"/>
</dbReference>
<dbReference type="AlphaFoldDB" id="A0AAE1HV09"/>
<feature type="compositionally biased region" description="Acidic residues" evidence="1">
    <location>
        <begin position="270"/>
        <end position="280"/>
    </location>
</feature>
<keyword evidence="4" id="KW-1185">Reference proteome</keyword>
<protein>
    <submittedName>
        <fullName evidence="3">MRN complex-interacting protein</fullName>
    </submittedName>
</protein>
<evidence type="ECO:0000313" key="3">
    <source>
        <dbReference type="EMBL" id="KAK3927958.1"/>
    </source>
</evidence>
<dbReference type="EMBL" id="JAHWGI010001301">
    <property type="protein sequence ID" value="KAK3927958.1"/>
    <property type="molecule type" value="Genomic_DNA"/>
</dbReference>
<comment type="caution">
    <text evidence="3">The sequence shown here is derived from an EMBL/GenBank/DDBJ whole genome shotgun (WGS) entry which is preliminary data.</text>
</comment>
<evidence type="ECO:0000259" key="2">
    <source>
        <dbReference type="Pfam" id="PF15749"/>
    </source>
</evidence>
<reference evidence="3" key="2">
    <citation type="journal article" date="2023" name="BMC Genomics">
        <title>Pest status, molecular evolution, and epigenetic factors derived from the genome assembly of Frankliniella fusca, a thysanopteran phytovirus vector.</title>
        <authorList>
            <person name="Catto M.A."/>
            <person name="Labadie P.E."/>
            <person name="Jacobson A.L."/>
            <person name="Kennedy G.G."/>
            <person name="Srinivasan R."/>
            <person name="Hunt B.G."/>
        </authorList>
    </citation>
    <scope>NUCLEOTIDE SEQUENCE</scope>
    <source>
        <strain evidence="3">PL_HMW_Pooled</strain>
    </source>
</reference>
<evidence type="ECO:0000256" key="1">
    <source>
        <dbReference type="SAM" id="MobiDB-lite"/>
    </source>
</evidence>
<dbReference type="Pfam" id="PF15749">
    <property type="entry name" value="MRNIP"/>
    <property type="match status" value="1"/>
</dbReference>
<evidence type="ECO:0000313" key="4">
    <source>
        <dbReference type="Proteomes" id="UP001219518"/>
    </source>
</evidence>
<feature type="domain" description="MRN complex-interacting protein N-terminal" evidence="2">
    <location>
        <begin position="7"/>
        <end position="143"/>
    </location>
</feature>
<dbReference type="GO" id="GO:0003682">
    <property type="term" value="F:chromatin binding"/>
    <property type="evidence" value="ECO:0007669"/>
    <property type="project" value="TreeGrafter"/>
</dbReference>
<dbReference type="GO" id="GO:0005634">
    <property type="term" value="C:nucleus"/>
    <property type="evidence" value="ECO:0007669"/>
    <property type="project" value="TreeGrafter"/>
</dbReference>
<feature type="compositionally biased region" description="Polar residues" evidence="1">
    <location>
        <begin position="255"/>
        <end position="267"/>
    </location>
</feature>
<dbReference type="Proteomes" id="UP001219518">
    <property type="component" value="Unassembled WGS sequence"/>
</dbReference>
<sequence length="280" mass="31781">MPQELHVLRCFSCRTFQVQIVKKVPKWQCKVCNEKQSVLKVYAKGSGKDCRQYVQDLNMQQGALAEENSSVNSTEYVQNEEAETHPEIKNQSNFNNQTSKWSEYIDPKTDSPSSLYGNVGNYFSSQCEMPSTHNSRESKWKNYVEEEEDCNEMCVKQYDADFNQPSKRKKVDTFSSACNAKFKGEFQQQSSSWLKFNTTTKFPTRTTLSGKPAAEKDLQQETLSTPPSNKTSKWSYIGDVDVCADAPSDCHDVGLSSNARSNESPSQWVEADEEHCDASQ</sequence>
<feature type="non-terminal residue" evidence="3">
    <location>
        <position position="1"/>
    </location>
</feature>
<feature type="region of interest" description="Disordered" evidence="1">
    <location>
        <begin position="75"/>
        <end position="94"/>
    </location>
</feature>
<feature type="region of interest" description="Disordered" evidence="1">
    <location>
        <begin position="204"/>
        <end position="232"/>
    </location>
</feature>
<accession>A0AAE1HV09</accession>
<dbReference type="PANTHER" id="PTHR15863">
    <property type="entry name" value="MRN COMPLEX-INTERACTING PROTEIN"/>
    <property type="match status" value="1"/>
</dbReference>
<dbReference type="InterPro" id="IPR049472">
    <property type="entry name" value="MRNIP_N"/>
</dbReference>
<feature type="region of interest" description="Disordered" evidence="1">
    <location>
        <begin position="253"/>
        <end position="280"/>
    </location>
</feature>
<reference evidence="3" key="1">
    <citation type="submission" date="2021-07" db="EMBL/GenBank/DDBJ databases">
        <authorList>
            <person name="Catto M.A."/>
            <person name="Jacobson A."/>
            <person name="Kennedy G."/>
            <person name="Labadie P."/>
            <person name="Hunt B.G."/>
            <person name="Srinivasan R."/>
        </authorList>
    </citation>
    <scope>NUCLEOTIDE SEQUENCE</scope>
    <source>
        <strain evidence="3">PL_HMW_Pooled</strain>
        <tissue evidence="3">Head</tissue>
    </source>
</reference>
<dbReference type="PANTHER" id="PTHR15863:SF2">
    <property type="entry name" value="MRN COMPLEX-INTERACTING PROTEIN"/>
    <property type="match status" value="1"/>
</dbReference>
<proteinExistence type="predicted"/>
<organism evidence="3 4">
    <name type="scientific">Frankliniella fusca</name>
    <dbReference type="NCBI Taxonomy" id="407009"/>
    <lineage>
        <taxon>Eukaryota</taxon>
        <taxon>Metazoa</taxon>
        <taxon>Ecdysozoa</taxon>
        <taxon>Arthropoda</taxon>
        <taxon>Hexapoda</taxon>
        <taxon>Insecta</taxon>
        <taxon>Pterygota</taxon>
        <taxon>Neoptera</taxon>
        <taxon>Paraneoptera</taxon>
        <taxon>Thysanoptera</taxon>
        <taxon>Terebrantia</taxon>
        <taxon>Thripoidea</taxon>
        <taxon>Thripidae</taxon>
        <taxon>Frankliniella</taxon>
    </lineage>
</organism>
<gene>
    <name evidence="3" type="ORF">KUF71_016243</name>
</gene>
<name>A0AAE1HV09_9NEOP</name>